<accession>A0A9P6UYS9</accession>
<feature type="region of interest" description="Disordered" evidence="1">
    <location>
        <begin position="639"/>
        <end position="691"/>
    </location>
</feature>
<sequence>MAPATIDLLPSTISSLVLSNNTSLAVVPSNATTTVTAATPDPAVLRAQLGTIPRQTWLRLGCECHNASFASEIASVLATKPAASSVSMYSNAAAAAKAAALLFDNGMPRIVRTIQQHRSRSTGVSFVDHTQDQRNGHDPEEPLLWTLYNLYRQHCHDQFGMDVKGVKRAAAGRSIRQRKSKHVSLLPPGAMPWQFRFLKSGCPEIMVLVFVDVFLEFGPKYGFDRDVPCELMEAIDFEWRSNSVAARRAVLALIQTLIACQRYAKNQSSNNSSTNPDLSKTDPMLKPETTAPDEQSNKENDLNTAAHQFALTLGDACLALKNFFDSNQGRSLPKLQALYQQEVAADVKLQSRSAGGGGDRGIKRPGGGTTTLGADLLDPVGRKRLKSGGLEPPLALQASGTSGIAATVVGEGTGSMQPETAAGAGVGAISVLTTTLGPEVSAIKSSALYVEQALAGHASATGSAQATSTSTTLNSINAQLQAKVNNPLWSPLLGLVHLPQFPTKYAAQVESELERWIGLSGHMDGAAFADRLTGLIKAVYPSDQKFLLDQILIDFLCWDSNSNQEQDVEETATAAMQCLKELLPPTNTAGSRRSLADIRPGEIVMETILEALVGLVIKPEESSGFLEAGSKKWIESLEMPRSEEEKEQGDVAQATSGSANDISSATATSAAASTPVTTLATSSIRPSAAMGGAKKRRVRNLYNRRVSPFYAVLAMFQPKRVAGRITGMLYLAPEDLVANTQEEGEQQLLKQAIEMPSIINPPLVKEMEEPEQAVVRSQARRLRKQKKEKKRNMKRHGGKVDLDAEEVIDPRGRSMTVSTKMDIDGQAMNADAMLAVWEADREGETTANEGEGEGDGEADSGGKNDGEEAAVIKDDDEKAMDIRDDGEPMDGVQMSQEQGQQAATEDTSTSVISTLPPSDSWMKETQDTDALALAKQVEASRMACQAPFRVLLFVLQYLTKANQGGALDAWITDALSATLQKLQVQYFMWMLAPLALPASRRSRAAQAITITNEQGETVAFEEELLRLLVVLMLAQGIGYEPVKTAAQELEQVLHADGSTTGDYWQRVRALIEGH</sequence>
<feature type="compositionally biased region" description="Basic and acidic residues" evidence="1">
    <location>
        <begin position="798"/>
        <end position="807"/>
    </location>
</feature>
<comment type="caution">
    <text evidence="2">The sequence shown here is derived from an EMBL/GenBank/DDBJ whole genome shotgun (WGS) entry which is preliminary data.</text>
</comment>
<feature type="compositionally biased region" description="Low complexity" evidence="1">
    <location>
        <begin position="663"/>
        <end position="683"/>
    </location>
</feature>
<protein>
    <submittedName>
        <fullName evidence="2">Uncharacterized protein</fullName>
    </submittedName>
</protein>
<feature type="compositionally biased region" description="Polar residues" evidence="1">
    <location>
        <begin position="893"/>
        <end position="917"/>
    </location>
</feature>
<dbReference type="OrthoDB" id="2400950at2759"/>
<feature type="region of interest" description="Disordered" evidence="1">
    <location>
        <begin position="265"/>
        <end position="298"/>
    </location>
</feature>
<proteinExistence type="predicted"/>
<feature type="region of interest" description="Disordered" evidence="1">
    <location>
        <begin position="351"/>
        <end position="375"/>
    </location>
</feature>
<reference evidence="2" key="1">
    <citation type="journal article" date="2020" name="Fungal Divers.">
        <title>Resolving the Mortierellaceae phylogeny through synthesis of multi-gene phylogenetics and phylogenomics.</title>
        <authorList>
            <person name="Vandepol N."/>
            <person name="Liber J."/>
            <person name="Desiro A."/>
            <person name="Na H."/>
            <person name="Kennedy M."/>
            <person name="Barry K."/>
            <person name="Grigoriev I.V."/>
            <person name="Miller A.N."/>
            <person name="O'Donnell K."/>
            <person name="Stajich J.E."/>
            <person name="Bonito G."/>
        </authorList>
    </citation>
    <scope>NUCLEOTIDE SEQUENCE</scope>
    <source>
        <strain evidence="2">REB-010B</strain>
    </source>
</reference>
<feature type="compositionally biased region" description="Basic and acidic residues" evidence="1">
    <location>
        <begin position="860"/>
        <end position="886"/>
    </location>
</feature>
<evidence type="ECO:0000313" key="2">
    <source>
        <dbReference type="EMBL" id="KAG0326125.1"/>
    </source>
</evidence>
<feature type="compositionally biased region" description="Polar residues" evidence="1">
    <location>
        <begin position="653"/>
        <end position="662"/>
    </location>
</feature>
<organism evidence="2 3">
    <name type="scientific">Dissophora globulifera</name>
    <dbReference type="NCBI Taxonomy" id="979702"/>
    <lineage>
        <taxon>Eukaryota</taxon>
        <taxon>Fungi</taxon>
        <taxon>Fungi incertae sedis</taxon>
        <taxon>Mucoromycota</taxon>
        <taxon>Mortierellomycotina</taxon>
        <taxon>Mortierellomycetes</taxon>
        <taxon>Mortierellales</taxon>
        <taxon>Mortierellaceae</taxon>
        <taxon>Dissophora</taxon>
    </lineage>
</organism>
<gene>
    <name evidence="2" type="ORF">BGZ99_010103</name>
</gene>
<feature type="region of interest" description="Disordered" evidence="1">
    <location>
        <begin position="774"/>
        <end position="807"/>
    </location>
</feature>
<evidence type="ECO:0000256" key="1">
    <source>
        <dbReference type="SAM" id="MobiDB-lite"/>
    </source>
</evidence>
<evidence type="ECO:0000313" key="3">
    <source>
        <dbReference type="Proteomes" id="UP000738325"/>
    </source>
</evidence>
<name>A0A9P6UYS9_9FUNG</name>
<feature type="compositionally biased region" description="Polar residues" evidence="1">
    <location>
        <begin position="265"/>
        <end position="278"/>
    </location>
</feature>
<feature type="region of interest" description="Disordered" evidence="1">
    <location>
        <begin position="843"/>
        <end position="919"/>
    </location>
</feature>
<feature type="compositionally biased region" description="Gly residues" evidence="1">
    <location>
        <begin position="354"/>
        <end position="370"/>
    </location>
</feature>
<dbReference type="Proteomes" id="UP000738325">
    <property type="component" value="Unassembled WGS sequence"/>
</dbReference>
<dbReference type="EMBL" id="JAAAIP010000091">
    <property type="protein sequence ID" value="KAG0326125.1"/>
    <property type="molecule type" value="Genomic_DNA"/>
</dbReference>
<keyword evidence="3" id="KW-1185">Reference proteome</keyword>
<feature type="compositionally biased region" description="Basic residues" evidence="1">
    <location>
        <begin position="778"/>
        <end position="797"/>
    </location>
</feature>
<dbReference type="AlphaFoldDB" id="A0A9P6UYS9"/>